<organism evidence="3 4">
    <name type="scientific">Ostreococcus tauri</name>
    <name type="common">Marine green alga</name>
    <dbReference type="NCBI Taxonomy" id="70448"/>
    <lineage>
        <taxon>Eukaryota</taxon>
        <taxon>Viridiplantae</taxon>
        <taxon>Chlorophyta</taxon>
        <taxon>Mamiellophyceae</taxon>
        <taxon>Mamiellales</taxon>
        <taxon>Bathycoccaceae</taxon>
        <taxon>Ostreococcus</taxon>
    </lineage>
</organism>
<dbReference type="GO" id="GO:0004497">
    <property type="term" value="F:monooxygenase activity"/>
    <property type="evidence" value="ECO:0007669"/>
    <property type="project" value="UniProtKB-KW"/>
</dbReference>
<dbReference type="InterPro" id="IPR011008">
    <property type="entry name" value="Dimeric_a/b-barrel"/>
</dbReference>
<dbReference type="InParanoid" id="A0A090M9I0"/>
<gene>
    <name evidence="3" type="ORF">OT_ostta10g01650</name>
</gene>
<evidence type="ECO:0000259" key="2">
    <source>
        <dbReference type="PROSITE" id="PS51725"/>
    </source>
</evidence>
<dbReference type="OrthoDB" id="10011777at2759"/>
<evidence type="ECO:0000313" key="4">
    <source>
        <dbReference type="Proteomes" id="UP000009170"/>
    </source>
</evidence>
<dbReference type="KEGG" id="ota:OT_ostta10g01650"/>
<evidence type="ECO:0000256" key="1">
    <source>
        <dbReference type="SAM" id="SignalP"/>
    </source>
</evidence>
<keyword evidence="4" id="KW-1185">Reference proteome</keyword>
<dbReference type="AlphaFoldDB" id="A0A090M9I0"/>
<sequence length="147" mass="16377">MSRAPSAPTMGRLGWFVALALALAHLARGRAGGTRRTRNAPGAFVLHVELEFTNENAAKTLVDAWSECADWCRTREKTLWHYEISQSDVDGLKYSIHERYRSKEDYAGAHKSTAAYKAFRPKLRALQDSGEVKVTGSSYVELGRGFV</sequence>
<dbReference type="RefSeq" id="XP_022839792.1">
    <property type="nucleotide sequence ID" value="XM_022983157.1"/>
</dbReference>
<feature type="signal peptide" evidence="1">
    <location>
        <begin position="1"/>
        <end position="29"/>
    </location>
</feature>
<dbReference type="Gene3D" id="3.30.70.100">
    <property type="match status" value="1"/>
</dbReference>
<keyword evidence="1" id="KW-0732">Signal</keyword>
<dbReference type="Pfam" id="PF03992">
    <property type="entry name" value="ABM"/>
    <property type="match status" value="1"/>
</dbReference>
<protein>
    <submittedName>
        <fullName evidence="3">Antibiotic biosynthesis monooxygenase</fullName>
    </submittedName>
</protein>
<keyword evidence="3" id="KW-0503">Monooxygenase</keyword>
<name>A0A090M9I0_OSTTA</name>
<reference evidence="3 4" key="2">
    <citation type="journal article" date="2014" name="BMC Genomics">
        <title>An improved genome of the model marine alga Ostreococcus tauri unfolds by assessing Illumina de novo assemblies.</title>
        <authorList>
            <person name="Blanc-Mathieu R."/>
            <person name="Verhelst B."/>
            <person name="Derelle E."/>
            <person name="Rombauts S."/>
            <person name="Bouget F.Y."/>
            <person name="Carre I."/>
            <person name="Chateau A."/>
            <person name="Eyre-Walker A."/>
            <person name="Grimsley N."/>
            <person name="Moreau H."/>
            <person name="Piegu B."/>
            <person name="Rivals E."/>
            <person name="Schackwitz W."/>
            <person name="Van de Peer Y."/>
            <person name="Piganeau G."/>
        </authorList>
    </citation>
    <scope>NUCLEOTIDE SEQUENCE [LARGE SCALE GENOMIC DNA]</scope>
    <source>
        <strain evidence="4">OTTH 0595 / CCAP 157/2 / RCC745</strain>
    </source>
</reference>
<dbReference type="EMBL" id="CAID01000010">
    <property type="protein sequence ID" value="CEF99362.1"/>
    <property type="molecule type" value="Genomic_DNA"/>
</dbReference>
<dbReference type="GeneID" id="34946190"/>
<proteinExistence type="predicted"/>
<dbReference type="Proteomes" id="UP000009170">
    <property type="component" value="Unassembled WGS sequence"/>
</dbReference>
<reference evidence="4" key="1">
    <citation type="journal article" date="2006" name="Proc. Natl. Acad. Sci. U.S.A.">
        <title>Genome analysis of the smallest free-living eukaryote Ostreococcus tauri unveils many unique features.</title>
        <authorList>
            <person name="Derelle E."/>
            <person name="Ferraz C."/>
            <person name="Rombauts S."/>
            <person name="Rouze P."/>
            <person name="Worden A.Z."/>
            <person name="Robbens S."/>
            <person name="Partensky F."/>
            <person name="Degroeve S."/>
            <person name="Echeynie S."/>
            <person name="Cooke R."/>
            <person name="Saeys Y."/>
            <person name="Wuyts J."/>
            <person name="Jabbari K."/>
            <person name="Bowler C."/>
            <person name="Panaud O."/>
            <person name="Piegu B."/>
            <person name="Ball S.G."/>
            <person name="Ral J.-P."/>
            <person name="Bouget F.-Y."/>
            <person name="Piganeau G."/>
            <person name="De Baets B."/>
            <person name="Picard A."/>
            <person name="Delseny M."/>
            <person name="Demaille J."/>
            <person name="Van de Peer Y."/>
            <person name="Moreau H."/>
        </authorList>
    </citation>
    <scope>NUCLEOTIDE SEQUENCE [LARGE SCALE GENOMIC DNA]</scope>
    <source>
        <strain evidence="4">OTTH 0595 / CCAP 157/2 / RCC745</strain>
    </source>
</reference>
<dbReference type="PROSITE" id="PS51725">
    <property type="entry name" value="ABM"/>
    <property type="match status" value="1"/>
</dbReference>
<dbReference type="SUPFAM" id="SSF54909">
    <property type="entry name" value="Dimeric alpha+beta barrel"/>
    <property type="match status" value="1"/>
</dbReference>
<comment type="caution">
    <text evidence="3">The sequence shown here is derived from an EMBL/GenBank/DDBJ whole genome shotgun (WGS) entry which is preliminary data.</text>
</comment>
<keyword evidence="3" id="KW-0560">Oxidoreductase</keyword>
<evidence type="ECO:0000313" key="3">
    <source>
        <dbReference type="EMBL" id="CEF99362.1"/>
    </source>
</evidence>
<feature type="chain" id="PRO_5001859723" evidence="1">
    <location>
        <begin position="30"/>
        <end position="147"/>
    </location>
</feature>
<accession>A0A090M9I0</accession>
<dbReference type="InterPro" id="IPR007138">
    <property type="entry name" value="ABM_dom"/>
</dbReference>
<feature type="domain" description="ABM" evidence="2">
    <location>
        <begin position="44"/>
        <end position="135"/>
    </location>
</feature>